<evidence type="ECO:0000313" key="1">
    <source>
        <dbReference type="EMBL" id="EOR94035.1"/>
    </source>
</evidence>
<dbReference type="AlphaFoldDB" id="R9GR56"/>
<proteinExistence type="predicted"/>
<sequence>MPLVLNSINPVGFPEMIQSVLDDPLSATTIMVVLFWFISLPEPLK</sequence>
<dbReference type="STRING" id="1150600.ADIARSV_2869"/>
<protein>
    <submittedName>
        <fullName evidence="1">Uncharacterized protein</fullName>
    </submittedName>
</protein>
<dbReference type="EMBL" id="AQPN01000100">
    <property type="protein sequence ID" value="EOR94035.1"/>
    <property type="molecule type" value="Genomic_DNA"/>
</dbReference>
<reference evidence="1 2" key="1">
    <citation type="journal article" date="2013" name="Genome Announc.">
        <title>Draft Genome Sequence of Arcticibacter svalbardensis Strain MN12-7T, a Member of the Family Sphingobacteriaceae Isolated from an Arctic Soil Sample.</title>
        <authorList>
            <person name="Shivaji S."/>
            <person name="Ara S."/>
            <person name="Prasad S."/>
            <person name="Manasa B.P."/>
            <person name="Begum Z."/>
            <person name="Singh A."/>
            <person name="Kumar Pinnaka A."/>
        </authorList>
    </citation>
    <scope>NUCLEOTIDE SEQUENCE [LARGE SCALE GENOMIC DNA]</scope>
    <source>
        <strain evidence="1 2">MN12-7</strain>
    </source>
</reference>
<dbReference type="Proteomes" id="UP000014174">
    <property type="component" value="Unassembled WGS sequence"/>
</dbReference>
<gene>
    <name evidence="1" type="ORF">ADIARSV_2869</name>
</gene>
<keyword evidence="2" id="KW-1185">Reference proteome</keyword>
<organism evidence="1 2">
    <name type="scientific">Arcticibacter svalbardensis MN12-7</name>
    <dbReference type="NCBI Taxonomy" id="1150600"/>
    <lineage>
        <taxon>Bacteria</taxon>
        <taxon>Pseudomonadati</taxon>
        <taxon>Bacteroidota</taxon>
        <taxon>Sphingobacteriia</taxon>
        <taxon>Sphingobacteriales</taxon>
        <taxon>Sphingobacteriaceae</taxon>
        <taxon>Arcticibacter</taxon>
    </lineage>
</organism>
<evidence type="ECO:0000313" key="2">
    <source>
        <dbReference type="Proteomes" id="UP000014174"/>
    </source>
</evidence>
<name>R9GR56_9SPHI</name>
<comment type="caution">
    <text evidence="1">The sequence shown here is derived from an EMBL/GenBank/DDBJ whole genome shotgun (WGS) entry which is preliminary data.</text>
</comment>
<accession>R9GR56</accession>